<sequence>MAEVNQFKWAFKTKNKQNLAFQMYSNGASANFRPVLPTCLAQPWKFG</sequence>
<accession>A0AAD2H7J8</accession>
<organism evidence="1 2">
    <name type="scientific">Mycena citricolor</name>
    <dbReference type="NCBI Taxonomy" id="2018698"/>
    <lineage>
        <taxon>Eukaryota</taxon>
        <taxon>Fungi</taxon>
        <taxon>Dikarya</taxon>
        <taxon>Basidiomycota</taxon>
        <taxon>Agaricomycotina</taxon>
        <taxon>Agaricomycetes</taxon>
        <taxon>Agaricomycetidae</taxon>
        <taxon>Agaricales</taxon>
        <taxon>Marasmiineae</taxon>
        <taxon>Mycenaceae</taxon>
        <taxon>Mycena</taxon>
    </lineage>
</organism>
<evidence type="ECO:0000313" key="2">
    <source>
        <dbReference type="Proteomes" id="UP001295794"/>
    </source>
</evidence>
<proteinExistence type="predicted"/>
<dbReference type="EMBL" id="CAVNYO010000171">
    <property type="protein sequence ID" value="CAK5271409.1"/>
    <property type="molecule type" value="Genomic_DNA"/>
</dbReference>
<dbReference type="Proteomes" id="UP001295794">
    <property type="component" value="Unassembled WGS sequence"/>
</dbReference>
<gene>
    <name evidence="1" type="ORF">MYCIT1_LOCUS16435</name>
</gene>
<comment type="caution">
    <text evidence="1">The sequence shown here is derived from an EMBL/GenBank/DDBJ whole genome shotgun (WGS) entry which is preliminary data.</text>
</comment>
<reference evidence="1" key="1">
    <citation type="submission" date="2023-11" db="EMBL/GenBank/DDBJ databases">
        <authorList>
            <person name="De Vega J J."/>
            <person name="De Vega J J."/>
        </authorList>
    </citation>
    <scope>NUCLEOTIDE SEQUENCE</scope>
</reference>
<protein>
    <submittedName>
        <fullName evidence="1">Uncharacterized protein</fullName>
    </submittedName>
</protein>
<evidence type="ECO:0000313" key="1">
    <source>
        <dbReference type="EMBL" id="CAK5271409.1"/>
    </source>
</evidence>
<dbReference type="AlphaFoldDB" id="A0AAD2H7J8"/>
<name>A0AAD2H7J8_9AGAR</name>
<keyword evidence="2" id="KW-1185">Reference proteome</keyword>